<dbReference type="InParanoid" id="E2AGX7"/>
<gene>
    <name evidence="1" type="ORF">EAG_13032</name>
</gene>
<evidence type="ECO:0008006" key="3">
    <source>
        <dbReference type="Google" id="ProtNLM"/>
    </source>
</evidence>
<dbReference type="Proteomes" id="UP000000311">
    <property type="component" value="Unassembled WGS sequence"/>
</dbReference>
<proteinExistence type="predicted"/>
<dbReference type="OrthoDB" id="6615613at2759"/>
<dbReference type="AlphaFoldDB" id="E2AGX7"/>
<protein>
    <recommendedName>
        <fullName evidence="3">MADF domain-containing protein</fullName>
    </recommendedName>
</protein>
<organism evidence="2">
    <name type="scientific">Camponotus floridanus</name>
    <name type="common">Florida carpenter ant</name>
    <dbReference type="NCBI Taxonomy" id="104421"/>
    <lineage>
        <taxon>Eukaryota</taxon>
        <taxon>Metazoa</taxon>
        <taxon>Ecdysozoa</taxon>
        <taxon>Arthropoda</taxon>
        <taxon>Hexapoda</taxon>
        <taxon>Insecta</taxon>
        <taxon>Pterygota</taxon>
        <taxon>Neoptera</taxon>
        <taxon>Endopterygota</taxon>
        <taxon>Hymenoptera</taxon>
        <taxon>Apocrita</taxon>
        <taxon>Aculeata</taxon>
        <taxon>Formicoidea</taxon>
        <taxon>Formicidae</taxon>
        <taxon>Formicinae</taxon>
        <taxon>Camponotus</taxon>
    </lineage>
</organism>
<dbReference type="EMBL" id="GL439433">
    <property type="protein sequence ID" value="EFN67313.1"/>
    <property type="molecule type" value="Genomic_DNA"/>
</dbReference>
<feature type="non-terminal residue" evidence="1">
    <location>
        <position position="45"/>
    </location>
</feature>
<evidence type="ECO:0000313" key="2">
    <source>
        <dbReference type="Proteomes" id="UP000000311"/>
    </source>
</evidence>
<name>E2AGX7_CAMFO</name>
<keyword evidence="2" id="KW-1185">Reference proteome</keyword>
<sequence>DELLIYHVSQKRAYSILFDHRIPASERSTLKKNELWQEICNSLGG</sequence>
<feature type="non-terminal residue" evidence="1">
    <location>
        <position position="1"/>
    </location>
</feature>
<evidence type="ECO:0000313" key="1">
    <source>
        <dbReference type="EMBL" id="EFN67313.1"/>
    </source>
</evidence>
<accession>E2AGX7</accession>
<reference evidence="1 2" key="1">
    <citation type="journal article" date="2010" name="Science">
        <title>Genomic comparison of the ants Camponotus floridanus and Harpegnathos saltator.</title>
        <authorList>
            <person name="Bonasio R."/>
            <person name="Zhang G."/>
            <person name="Ye C."/>
            <person name="Mutti N.S."/>
            <person name="Fang X."/>
            <person name="Qin N."/>
            <person name="Donahue G."/>
            <person name="Yang P."/>
            <person name="Li Q."/>
            <person name="Li C."/>
            <person name="Zhang P."/>
            <person name="Huang Z."/>
            <person name="Berger S.L."/>
            <person name="Reinberg D."/>
            <person name="Wang J."/>
            <person name="Liebig J."/>
        </authorList>
    </citation>
    <scope>NUCLEOTIDE SEQUENCE [LARGE SCALE GENOMIC DNA]</scope>
    <source>
        <strain evidence="2">C129</strain>
    </source>
</reference>